<evidence type="ECO:0000256" key="5">
    <source>
        <dbReference type="ARBA" id="ARBA00011738"/>
    </source>
</evidence>
<evidence type="ECO:0000256" key="9">
    <source>
        <dbReference type="ARBA" id="ARBA00022723"/>
    </source>
</evidence>
<evidence type="ECO:0000259" key="21">
    <source>
        <dbReference type="PROSITE" id="PS51387"/>
    </source>
</evidence>
<dbReference type="InterPro" id="IPR046867">
    <property type="entry name" value="AldOxase/xan_DH_MoCoBD2"/>
</dbReference>
<dbReference type="FunFam" id="3.30.365.10:FF:000009">
    <property type="entry name" value="Aldehyde oxidase"/>
    <property type="match status" value="1"/>
</dbReference>
<dbReference type="FunFam" id="1.10.150.120:FF:000007">
    <property type="entry name" value="indole-3-acetaldehyde oxidase"/>
    <property type="match status" value="3"/>
</dbReference>
<keyword evidence="12" id="KW-0408">Iron</keyword>
<keyword evidence="14" id="KW-0520">NAD</keyword>
<dbReference type="Gene3D" id="3.30.365.10">
    <property type="entry name" value="Aldehyde oxidase/xanthine dehydrogenase, molybdopterin binding domain"/>
    <property type="match status" value="12"/>
</dbReference>
<dbReference type="InterPro" id="IPR008274">
    <property type="entry name" value="AldOxase/xan_DH_MoCoBD1"/>
</dbReference>
<dbReference type="InterPro" id="IPR016208">
    <property type="entry name" value="Ald_Oxase/xanthine_DH-like"/>
</dbReference>
<dbReference type="InterPro" id="IPR037165">
    <property type="entry name" value="AldOxase/xan_DH_Mopterin-bd_sf"/>
</dbReference>
<evidence type="ECO:0000256" key="2">
    <source>
        <dbReference type="ARBA" id="ARBA00001974"/>
    </source>
</evidence>
<dbReference type="SUPFAM" id="SSF56003">
    <property type="entry name" value="Molybdenum cofactor-binding domain"/>
    <property type="match status" value="3"/>
</dbReference>
<evidence type="ECO:0000256" key="8">
    <source>
        <dbReference type="ARBA" id="ARBA00022714"/>
    </source>
</evidence>
<feature type="transmembrane region" description="Helical" evidence="19">
    <location>
        <begin position="4106"/>
        <end position="4130"/>
    </location>
</feature>
<dbReference type="Gene3D" id="3.90.1170.50">
    <property type="entry name" value="Aldehyde oxidase/xanthine dehydrogenase, a/b hammerhead"/>
    <property type="match status" value="3"/>
</dbReference>
<evidence type="ECO:0000256" key="16">
    <source>
        <dbReference type="ARBA" id="ARBA00034078"/>
    </source>
</evidence>
<dbReference type="GO" id="GO:0016747">
    <property type="term" value="F:acyltransferase activity, transferring groups other than amino-acyl groups"/>
    <property type="evidence" value="ECO:0007669"/>
    <property type="project" value="InterPro"/>
</dbReference>
<evidence type="ECO:0000256" key="6">
    <source>
        <dbReference type="ARBA" id="ARBA00022505"/>
    </source>
</evidence>
<dbReference type="SUPFAM" id="SSF56176">
    <property type="entry name" value="FAD-binding/transporter-associated domain-like"/>
    <property type="match status" value="3"/>
</dbReference>
<dbReference type="PANTHER" id="PTHR11908:SF132">
    <property type="entry name" value="ALDEHYDE OXIDASE 1-RELATED"/>
    <property type="match status" value="1"/>
</dbReference>
<dbReference type="Pfam" id="PF01757">
    <property type="entry name" value="Acyl_transf_3"/>
    <property type="match status" value="1"/>
</dbReference>
<feature type="transmembrane region" description="Helical" evidence="19">
    <location>
        <begin position="4066"/>
        <end position="4086"/>
    </location>
</feature>
<keyword evidence="19" id="KW-1133">Transmembrane helix</keyword>
<dbReference type="InterPro" id="IPR001041">
    <property type="entry name" value="2Fe-2S_ferredoxin-type"/>
</dbReference>
<feature type="domain" description="FAD-binding PCMH-type" evidence="21">
    <location>
        <begin position="213"/>
        <end position="402"/>
    </location>
</feature>
<dbReference type="InterPro" id="IPR006621">
    <property type="entry name" value="Nose-resist-to-fluoxetine_N"/>
</dbReference>
<evidence type="ECO:0000256" key="15">
    <source>
        <dbReference type="ARBA" id="ARBA00023140"/>
    </source>
</evidence>
<dbReference type="InterPro" id="IPR036683">
    <property type="entry name" value="CO_DH_flav_C_dom_sf"/>
</dbReference>
<keyword evidence="13" id="KW-0411">Iron-sulfur</keyword>
<comment type="cofactor">
    <cofactor evidence="2">
        <name>FAD</name>
        <dbReference type="ChEBI" id="CHEBI:57692"/>
    </cofactor>
</comment>
<evidence type="ECO:0000256" key="11">
    <source>
        <dbReference type="ARBA" id="ARBA00023002"/>
    </source>
</evidence>
<organism evidence="22 23">
    <name type="scientific">Clunio marinus</name>
    <dbReference type="NCBI Taxonomy" id="568069"/>
    <lineage>
        <taxon>Eukaryota</taxon>
        <taxon>Metazoa</taxon>
        <taxon>Ecdysozoa</taxon>
        <taxon>Arthropoda</taxon>
        <taxon>Hexapoda</taxon>
        <taxon>Insecta</taxon>
        <taxon>Pterygota</taxon>
        <taxon>Neoptera</taxon>
        <taxon>Endopterygota</taxon>
        <taxon>Diptera</taxon>
        <taxon>Nematocera</taxon>
        <taxon>Chironomoidea</taxon>
        <taxon>Chironomidae</taxon>
        <taxon>Clunio</taxon>
    </lineage>
</organism>
<evidence type="ECO:0000256" key="14">
    <source>
        <dbReference type="ARBA" id="ARBA00023027"/>
    </source>
</evidence>
<dbReference type="GO" id="GO:0005506">
    <property type="term" value="F:iron ion binding"/>
    <property type="evidence" value="ECO:0007669"/>
    <property type="project" value="InterPro"/>
</dbReference>
<dbReference type="SUPFAM" id="SSF55447">
    <property type="entry name" value="CO dehydrogenase flavoprotein C-terminal domain-like"/>
    <property type="match status" value="3"/>
</dbReference>
<dbReference type="PROSITE" id="PS00197">
    <property type="entry name" value="2FE2S_FER_1"/>
    <property type="match status" value="3"/>
</dbReference>
<dbReference type="GO" id="GO:0050302">
    <property type="term" value="F:indole-3-acetaldehyde oxidase activity"/>
    <property type="evidence" value="ECO:0007669"/>
    <property type="project" value="UniProtKB-EC"/>
</dbReference>
<dbReference type="InterPro" id="IPR002656">
    <property type="entry name" value="Acyl_transf_3_dom"/>
</dbReference>
<dbReference type="InterPro" id="IPR016169">
    <property type="entry name" value="FAD-bd_PCMH_sub2"/>
</dbReference>
<evidence type="ECO:0000313" key="23">
    <source>
        <dbReference type="Proteomes" id="UP000183832"/>
    </source>
</evidence>
<evidence type="ECO:0000313" key="22">
    <source>
        <dbReference type="EMBL" id="CRL08602.1"/>
    </source>
</evidence>
<evidence type="ECO:0000256" key="7">
    <source>
        <dbReference type="ARBA" id="ARBA00022630"/>
    </source>
</evidence>
<dbReference type="GO" id="GO:0051537">
    <property type="term" value="F:2 iron, 2 sulfur cluster binding"/>
    <property type="evidence" value="ECO:0007669"/>
    <property type="project" value="UniProtKB-KW"/>
</dbReference>
<protein>
    <recommendedName>
        <fullName evidence="18">Indole-3-acetaldehyde oxidase</fullName>
    </recommendedName>
</protein>
<dbReference type="GO" id="GO:0071949">
    <property type="term" value="F:FAD binding"/>
    <property type="evidence" value="ECO:0007669"/>
    <property type="project" value="InterPro"/>
</dbReference>
<dbReference type="InterPro" id="IPR002888">
    <property type="entry name" value="2Fe-2S-bd"/>
</dbReference>
<evidence type="ECO:0000256" key="12">
    <source>
        <dbReference type="ARBA" id="ARBA00023004"/>
    </source>
</evidence>
<name>A0A1J1J970_9DIPT</name>
<sequence length="4215" mass="467277">MNVSFTINGTEHIISPSTVPIETSLNSFIRNHANLSGTKFMCLEGGCGACVVTLKGVHPVTKEKTTWAVNSCLQNIYSCHGLDIITVEGIGSKKNGMHQVQKRLANFNGTQCGYCSPGMVMNMYSLLESKNGKVTMEEVENSFGGNICRCTGYRPILDAFKSLASDADETLLNLCKDIEDLDGTKTCPKTGTPCIGSCSAIGKVDPKHSLKLAFEDDREWHKANSIKDIFDVLGKIGDKPYMLVAGNTAHGVYRRSADLKVFIDISSVEELRGFKVNDNTLEIGGNVTLTEAMEIFTKVANEKKGFEYLKEFVTHIDLIANVPVRNNGTIAGNLMIKNKHPEFPSDMFLMLEAAGAVLNVSDSPGWSFPFFGSSVDLSTKDFIKYDMNKKLLNKITLQSYDPSKFTFRSYKIMPRAQNAHAYVNAAFLLELNNSNNTIASVKVCFGGIEPSFTHAAKTEAALVGKDPFSNQTIQAALNVLKDELKPDWVLPDASPEYRKNLALALFYKFILNIIPESKTNAKYKSGGKILERELSSGTQVFDTYKKNWPLTKNIPKIEADVQCTGEAKYVNDLPSLPNEVYAAFVQAKKVHGKILSINASRALQIPGVVAFYSAKDIPGSNTFMPAKIMLVFAPEEIFCSSDVKFNGQPVGIILAETHELANHAAELVDITYDSSSIEDKKIILTLKEALEDPKRVQPLPHYSKTAESSGVGATHKISGRFDIGSQYHYTMETQTCVVVPIEDGLDVYSATQWMDATQMAIADALKVPNNFVNMNVRRLGGGYGGKISRSVQVACAAAIAAHLLNRPVRFVMTIEANMNVVGKRYACINDYEVEVDDNGKILKLKNDYSEDSGCSPNEPVHYATTEHFNNCYDKQHFTVTAKNVTTDAPSSTWCRAPGSVEGVAMIENIMEHIARKVKKDPVDVRMNNIPGNYEMKKLLPEFVKSVDYVNRKENIEAFNNENRWIKRGIAIVPMKYDLQYFGSSRALVSIYHGDGSVSVTTGGIEMGQGLNTKVAQTVAHILEVPLDKVSVKPSNNLTSANDVVTGGSIGSEVNCFAAKKASEMLLERLKPIKAENPKAEWAQLIDKAYEKNVDLVAHFLYKAPDLKPYEIWGISCCEVEVDLLTGNIKIKRADIMEDVGESLSPGIDVGQVEGSFIMGLGYWLNESLIYNQENGELLTNRTWTYKPPGAKDIPIDFRITFLQKSSNPFGVLRSKATGEPAVAMSIVALNAVRHALDSARTDAGLKVDEDFYHLGAPTTAETIFIAANHQPQQFTKLDKMKVTITINGKPFEVSPSTVPIETSLNSFIRNHANLSGTKFMCLEGGCGACVVTLKGVHPVTKEKTTWAVNSCLQNIYSCHGLDIITVEGIGSKKNGMHQVQKRLANFNGTQCGYCSPGMVMNMYSLLESKNGKVTMEEVENSFGGNICRCTGYRPILDAFKSLASDADETLLNLCKDIEDLDGTKTCPKTGTPCIGSCSAIGKVDPKHSLKLAFEDDREWHKANSIKDIFDVLGKIGDKPYMLVAGNTAHGVYRRSPDLKVFIDISSVEELRGFKVNDNTLEIGGNVTLTEAMEIFTKVANEKKGFEYLKEFVTHIDLIANVPVRNNGTIAGNLMIKNKHPEFPSDMFIIFEGVGAKITVASNIGEMKVGCKEFAKLMISKKVISTITLPKLDSTKFTFRSYKIMPRAQNAHAYVNAAFLLELNNSNNTIASVKVCFGGIEPSFTHAAKTEAALVGKDPFSNQTIQAALNVLKDELKPDWVLPDASPEYRKNLALALFYKFILNIIPESKTNAKYKSGGKILERELSSGTQVFDTYKKNWPLTKNIPKIEADVQCTGEAKYVNDLPSLPNEVYAAFVQAKKVHGKILSINASRALQIPGVVAFYSAKDIPGSNTFMPPKMMFVFAPEEIFCASDVKFNGQPVGIILAETLQLANRAAEFVDIIYDADVGKKIVTSLKDIYQKAPELVQNFAQFSKVSTEAGTDTTHKISGHFEMGSQFHFSMEPQTCVVVPTEDGLDVFPAAQWVDATQMAIADALSVPNNYVNINVRRLGGGFGGKVSRNIQVACAAALGAYLSNRPVRFVMTIEANMDVIGKRYPCMNDYDVEIDNNGKIQKLSTKFIEDGGCSPNDPIYFHTIQFMSNCYDGKYFSIDANAVNSNTPANTWCRAPGTTEGIAMIENIMEHIARKTKKDPVEVRMNNCEGEMVKLLPEFVQSVDYYERKKNIETFNSLNRWIKRGIAVVPLKYHLGYFGHFHSLVSIYHGDGSVSVTVGGIEMGQGLNTKVAQTVAHILGVPLDKVSVKPTSNLISPNAICTGGSSGSEISCYATKKACEMLLERLNPVKTENPNRSWSELIDKAYEKNVNLSATYMYEASELKDYYIYGASCCEVEVDLLTGNLLIKRVDIMEDVGESLSPGIDVGQIEGAFVFGLGYWLTEGIIYNQENGELLTNRTWNYKPPGAKDIPIDFRVTFLRKSSNPFGVLRSKATGEPATNMSIVAVFALRHALDSARNETGLKSDEDFYHLVSPSTVPIETSLNSFIRNHANLSGTKFMCLEGGCGACVVTLKEVHPVTKEKTTWAVNSCLQNIYSCHGLDIITVEGIGSKKNGMHQVQKRLANFNGTQCGYCSPGMVMNMYSLLESKNGKVTMEEVENSFGGNICRCTGYRPILDAFKSLASDADETLLNLCNDIEDLDGTKTCPKTGTPCIGSCSAIGKVDPKHSLKLAFEDDREWHKANSIKDIFDVLGKIGDKPYMLVAGNTAHGVYRRSPDLKVFIDISSVEELRGFKVNDNTLEIGGNVTLTEAMEIFTKVANEKKGFEYLKEFVTHIDLIANVPVRNNGTIAGNLMIKNKHPEFPSDMFIIFEGVGAKITVASNIGEMKVGCKEFAKLMISKKVISTITLPKLDSTKFTFRSYKIMPRAQNAHAYVNAAFLLELNNSNNTIASVKVCFGGIEPSFTHAAKTEAALVGKDPFSNQTIQAALNVLKDELKPDWVLPDASPEYRKNLALALFYKFILNIIPESKTNAKYKSGGKILERELSSGTQVFDTYKKNWPLTKNIPKIEADVQCTGEAKYVNDLPSLPNEVYAAFVQAKKVHGKILSINASRALQIPGVVAFYSAKDIPGNNTFMPSNYMFVEEHEEIFCSSDIKFYGQPVGIILAETFELSNQAAELVDVFILELNKDDVNKVATSLDNLQTFPPSKLQIASEFCKKASKIGEKCKHKLKGKFKLESQFHYSMEPQTCVVVPVEDGLDVYSSTQWIDMTQIAIAEALKIPESSINMQVRRLGGGFGGKISRAALIACAAAIAAHHLNRPVRLVLSIEANMNVIGKRYACINDYEVEVDDNGKIQKLLNDYTENYGCSFNEPAYLTTKFLTNCYESEMFEVIARRAKSDIASNTWCRGPGTVEGIAMVENIMEHIARKTKLDPLEVRLINIPNDCEMKKHLKEFAESVDYASRKEEFNQFNQENRWIKRGIAIVPMKFHIEYFGSLHAIVSIYHRDGSVAVTVGGIEMGQGLNTKVAQTVAHILGVPLDQVSVKPSNNLTSANDVVTGGSIGSEISCHAVKKACEIILDRLHPIKINNPNLEWTELIEKSFDSFIDLTAVYMYKPKDLEEYFIYGASCCEVEVDLLTGSTQVKRVDIMEDVGESLSPGIDVGQIEGAFIMGLGYWLTEKLIYDSNTGELLTNRTWNYKPPGAKDIPIDFRVTFLRKSSNPFGVLRSKATGEPALCMSIVVIFALRHALESARSDAEFMNADNEYFNLDLPASPEILKLSRLEEKMSKTFKVVVLLVIFLGFNSYDVLCHELLRDFLNFQVENPHIALSKDCGDHLEMLRNGIKENEVWALKVQDASGKPTSGFTWGNNFWLGAERNCYLLNQPPKISLIKSKNRKMDDNMTEIGSEIPVEYRMFYASHTSKIQFDADLFNKSVLHIGLCFPEACDETEVHVMAKKIFHEKFQDFHLYGEVNYLGTKTLTIRKEFLNETFVLLLLVIIVTFVVLAIIGTTYVNNLKSHRKDMKEISALPTFNNDQKNLKNKLKASLAEKFWRCFSLKDNCGFIMSTKINRKSIAPIHGVRAIGALWIMAGHVYYYAFGPTDNIQLIFSYANALVLQPLFAAAISVDSFYVMSGFLLSYAFYEKQKKRPSKQLTIDVIRGIVYRYIRITPCFMIIMLLAVTISIFLNDTSQYLMIENIEENCKNYWWRNVLCIQNFYPLSEMCMSWS</sequence>
<evidence type="ECO:0000256" key="13">
    <source>
        <dbReference type="ARBA" id="ARBA00023014"/>
    </source>
</evidence>
<keyword evidence="9" id="KW-0479">Metal-binding</keyword>
<dbReference type="Pfam" id="PF01315">
    <property type="entry name" value="Ald_Xan_dh_C"/>
    <property type="match status" value="3"/>
</dbReference>
<dbReference type="FunFam" id="3.30.390.50:FF:000003">
    <property type="entry name" value="Aldehyde oxidase1"/>
    <property type="match status" value="3"/>
</dbReference>
<dbReference type="InterPro" id="IPR036856">
    <property type="entry name" value="Ald_Oxase/Xan_DH_a/b_sf"/>
</dbReference>
<comment type="similarity">
    <text evidence="4">Belongs to the xanthine dehydrogenase family.</text>
</comment>
<dbReference type="InterPro" id="IPR002346">
    <property type="entry name" value="Mopterin_DH_FAD-bd"/>
</dbReference>
<comment type="subcellular location">
    <subcellularLocation>
        <location evidence="3">Peroxisome</location>
    </subcellularLocation>
</comment>
<dbReference type="SMART" id="SM00703">
    <property type="entry name" value="NRF"/>
    <property type="match status" value="1"/>
</dbReference>
<dbReference type="InterPro" id="IPR006058">
    <property type="entry name" value="2Fe2S_fd_BS"/>
</dbReference>
<evidence type="ECO:0000256" key="18">
    <source>
        <dbReference type="ARBA" id="ARBA00072265"/>
    </source>
</evidence>
<dbReference type="FunFam" id="3.30.365.10:FF:000001">
    <property type="entry name" value="Xanthine dehydrogenase oxidase"/>
    <property type="match status" value="3"/>
</dbReference>
<dbReference type="EMBL" id="CVRI01000075">
    <property type="protein sequence ID" value="CRL08602.1"/>
    <property type="molecule type" value="Genomic_DNA"/>
</dbReference>
<dbReference type="InterPro" id="IPR005107">
    <property type="entry name" value="CO_DH_flav_C"/>
</dbReference>
<feature type="domain" description="2Fe-2S ferredoxin-type" evidence="20">
    <location>
        <begin position="1"/>
        <end position="90"/>
    </location>
</feature>
<evidence type="ECO:0000256" key="19">
    <source>
        <dbReference type="SAM" id="Phobius"/>
    </source>
</evidence>
<dbReference type="SUPFAM" id="SSF54665">
    <property type="entry name" value="CO dehydrogenase molybdoprotein N-domain-like"/>
    <property type="match status" value="3"/>
</dbReference>
<dbReference type="SUPFAM" id="SSF47741">
    <property type="entry name" value="CO dehydrogenase ISP C-domain like"/>
    <property type="match status" value="3"/>
</dbReference>
<dbReference type="Pfam" id="PF03450">
    <property type="entry name" value="CO_deh_flav_C"/>
    <property type="match status" value="3"/>
</dbReference>
<feature type="domain" description="FAD-binding PCMH-type" evidence="21">
    <location>
        <begin position="2722"/>
        <end position="2903"/>
    </location>
</feature>
<feature type="transmembrane region" description="Helical" evidence="19">
    <location>
        <begin position="4150"/>
        <end position="4174"/>
    </location>
</feature>
<dbReference type="Gene3D" id="3.10.20.30">
    <property type="match status" value="3"/>
</dbReference>
<accession>A0A1J1J970</accession>
<dbReference type="FunFam" id="3.30.365.10:FF:000008">
    <property type="entry name" value="Aldehyde oxidase1"/>
    <property type="match status" value="2"/>
</dbReference>
<comment type="subunit">
    <text evidence="5">Homodimer.</text>
</comment>
<dbReference type="InterPro" id="IPR000674">
    <property type="entry name" value="Ald_Oxase/Xan_DH_a/b"/>
</dbReference>
<gene>
    <name evidence="22" type="ORF">CLUMA_CG021290</name>
</gene>
<dbReference type="PANTHER" id="PTHR11908">
    <property type="entry name" value="XANTHINE DEHYDROGENASE"/>
    <property type="match status" value="1"/>
</dbReference>
<evidence type="ECO:0000256" key="17">
    <source>
        <dbReference type="ARBA" id="ARBA00052415"/>
    </source>
</evidence>
<evidence type="ECO:0000256" key="3">
    <source>
        <dbReference type="ARBA" id="ARBA00004275"/>
    </source>
</evidence>
<dbReference type="InterPro" id="IPR012675">
    <property type="entry name" value="Beta-grasp_dom_sf"/>
</dbReference>
<keyword evidence="7" id="KW-0285">Flavoprotein</keyword>
<keyword evidence="19" id="KW-0812">Transmembrane</keyword>
<keyword evidence="8" id="KW-0001">2Fe-2S</keyword>
<keyword evidence="10" id="KW-0274">FAD</keyword>
<dbReference type="Gene3D" id="1.10.150.120">
    <property type="entry name" value="[2Fe-2S]-binding domain"/>
    <property type="match status" value="3"/>
</dbReference>
<dbReference type="InterPro" id="IPR016166">
    <property type="entry name" value="FAD-bd_PCMH"/>
</dbReference>
<keyword evidence="15" id="KW-0576">Peroxisome</keyword>
<dbReference type="GO" id="GO:0005777">
    <property type="term" value="C:peroxisome"/>
    <property type="evidence" value="ECO:0007669"/>
    <property type="project" value="UniProtKB-SubCell"/>
</dbReference>
<dbReference type="OrthoDB" id="8300278at2759"/>
<dbReference type="Pfam" id="PF01799">
    <property type="entry name" value="Fer2_2"/>
    <property type="match status" value="3"/>
</dbReference>
<dbReference type="InterPro" id="IPR036318">
    <property type="entry name" value="FAD-bd_PCMH-like_sf"/>
</dbReference>
<dbReference type="Gene3D" id="3.30.390.50">
    <property type="entry name" value="CO dehydrogenase flavoprotein, C-terminal domain"/>
    <property type="match status" value="3"/>
</dbReference>
<keyword evidence="11" id="KW-0560">Oxidoreductase</keyword>
<reference evidence="22 23" key="1">
    <citation type="submission" date="2015-04" db="EMBL/GenBank/DDBJ databases">
        <authorList>
            <person name="Syromyatnikov M.Y."/>
            <person name="Popov V.N."/>
        </authorList>
    </citation>
    <scope>NUCLEOTIDE SEQUENCE [LARGE SCALE GENOMIC DNA]</scope>
</reference>
<dbReference type="Gene3D" id="3.30.465.10">
    <property type="match status" value="3"/>
</dbReference>
<evidence type="ECO:0000256" key="10">
    <source>
        <dbReference type="ARBA" id="ARBA00022827"/>
    </source>
</evidence>
<keyword evidence="23" id="KW-1185">Reference proteome</keyword>
<dbReference type="Pfam" id="PF20146">
    <property type="entry name" value="NRF"/>
    <property type="match status" value="1"/>
</dbReference>
<keyword evidence="6" id="KW-0500">Molybdenum</keyword>
<keyword evidence="19" id="KW-0472">Membrane</keyword>
<evidence type="ECO:0000256" key="1">
    <source>
        <dbReference type="ARBA" id="ARBA00001924"/>
    </source>
</evidence>
<comment type="cofactor">
    <cofactor evidence="16">
        <name>[2Fe-2S] cluster</name>
        <dbReference type="ChEBI" id="CHEBI:190135"/>
    </cofactor>
</comment>
<feature type="transmembrane region" description="Helical" evidence="19">
    <location>
        <begin position="3979"/>
        <end position="4001"/>
    </location>
</feature>
<dbReference type="SUPFAM" id="SSF54292">
    <property type="entry name" value="2Fe-2S ferredoxin-like"/>
    <property type="match status" value="3"/>
</dbReference>
<dbReference type="Pfam" id="PF02738">
    <property type="entry name" value="MoCoBD_1"/>
    <property type="match status" value="3"/>
</dbReference>
<dbReference type="FunFam" id="3.30.465.10:FF:000013">
    <property type="entry name" value="Aldehyde oxidase"/>
    <property type="match status" value="3"/>
</dbReference>
<dbReference type="FunFam" id="3.90.1170.50:FF:000003">
    <property type="entry name" value="Aldehyde oxidase"/>
    <property type="match status" value="3"/>
</dbReference>
<dbReference type="Pfam" id="PF00941">
    <property type="entry name" value="FAD_binding_5"/>
    <property type="match status" value="3"/>
</dbReference>
<dbReference type="InterPro" id="IPR036884">
    <property type="entry name" value="2Fe-2S-bd_dom_sf"/>
</dbReference>
<comment type="cofactor">
    <cofactor evidence="1">
        <name>Mo-molybdopterin</name>
        <dbReference type="ChEBI" id="CHEBI:71302"/>
    </cofactor>
</comment>
<dbReference type="STRING" id="568069.A0A1J1J970"/>
<dbReference type="PROSITE" id="PS51085">
    <property type="entry name" value="2FE2S_FER_2"/>
    <property type="match status" value="2"/>
</dbReference>
<feature type="domain" description="2Fe-2S ferredoxin-type" evidence="20">
    <location>
        <begin position="1280"/>
        <end position="1369"/>
    </location>
</feature>
<dbReference type="SMART" id="SM01008">
    <property type="entry name" value="Ald_Xan_dh_C"/>
    <property type="match status" value="3"/>
</dbReference>
<dbReference type="Proteomes" id="UP000183832">
    <property type="component" value="Unassembled WGS sequence"/>
</dbReference>
<dbReference type="SMART" id="SM01092">
    <property type="entry name" value="CO_deh_flav_C"/>
    <property type="match status" value="3"/>
</dbReference>
<dbReference type="Pfam" id="PF20256">
    <property type="entry name" value="MoCoBD_2"/>
    <property type="match status" value="3"/>
</dbReference>
<feature type="domain" description="FAD-binding PCMH-type" evidence="21">
    <location>
        <begin position="1492"/>
        <end position="1673"/>
    </location>
</feature>
<dbReference type="PROSITE" id="PS51387">
    <property type="entry name" value="FAD_PCMH"/>
    <property type="match status" value="3"/>
</dbReference>
<proteinExistence type="inferred from homology"/>
<dbReference type="InterPro" id="IPR036010">
    <property type="entry name" value="2Fe-2S_ferredoxin-like_sf"/>
</dbReference>
<evidence type="ECO:0000259" key="20">
    <source>
        <dbReference type="PROSITE" id="PS51085"/>
    </source>
</evidence>
<comment type="catalytic activity">
    <reaction evidence="17">
        <text>indole-3-acetaldehyde + O2 + H2O = (indol-3-yl)acetate + H2O2 + H(+)</text>
        <dbReference type="Rhea" id="RHEA:16277"/>
        <dbReference type="ChEBI" id="CHEBI:15377"/>
        <dbReference type="ChEBI" id="CHEBI:15378"/>
        <dbReference type="ChEBI" id="CHEBI:15379"/>
        <dbReference type="ChEBI" id="CHEBI:16240"/>
        <dbReference type="ChEBI" id="CHEBI:18086"/>
        <dbReference type="ChEBI" id="CHEBI:30854"/>
        <dbReference type="EC" id="1.2.3.7"/>
    </reaction>
</comment>
<dbReference type="FunFam" id="3.10.20.30:FF:000012">
    <property type="entry name" value="Xanthine dehydrogenase/oxidase"/>
    <property type="match status" value="3"/>
</dbReference>
<evidence type="ECO:0000256" key="4">
    <source>
        <dbReference type="ARBA" id="ARBA00006849"/>
    </source>
</evidence>